<evidence type="ECO:0000313" key="2">
    <source>
        <dbReference type="EMBL" id="BAH69844.1"/>
    </source>
</evidence>
<gene>
    <name evidence="2" type="ordered locus">MBIO_0579</name>
</gene>
<keyword evidence="3" id="KW-1185">Reference proteome</keyword>
<feature type="transmembrane region" description="Helical" evidence="1">
    <location>
        <begin position="69"/>
        <end position="88"/>
    </location>
</feature>
<dbReference type="KEGG" id="mfp:MBIO_0579"/>
<dbReference type="PATRIC" id="fig|496833.3.peg.168"/>
<dbReference type="Proteomes" id="UP000006810">
    <property type="component" value="Chromosome"/>
</dbReference>
<evidence type="ECO:0000256" key="1">
    <source>
        <dbReference type="SAM" id="Phobius"/>
    </source>
</evidence>
<keyword evidence="1" id="KW-0472">Membrane</keyword>
<proteinExistence type="predicted"/>
<dbReference type="EMBL" id="AP009608">
    <property type="protein sequence ID" value="BAH69844.1"/>
    <property type="molecule type" value="Genomic_DNA"/>
</dbReference>
<evidence type="ECO:0000313" key="3">
    <source>
        <dbReference type="Proteomes" id="UP000006810"/>
    </source>
</evidence>
<sequence>MIFKMKEMQIISYVLLSITLLLAIIGTIFGTNFYWKTPKLNKVFSYRTKLSLKNHEYFYYANHTFGRGLFSQSIVILILSFISCSIVFSLKDYHYLFIIIFAIWFLSFFSIIIYIELKLKKRDKIITDL</sequence>
<dbReference type="InterPro" id="IPR025962">
    <property type="entry name" value="SdpI/YhfL"/>
</dbReference>
<reference evidence="2 3" key="1">
    <citation type="journal article" date="2009" name="Curr. Microbiol.">
        <title>Molecular cloning and expression of a novel cholinephosphotransferase involved in glycoglycerophospholipid biosynthesis of Mycoplasma fermentans.</title>
        <authorList>
            <person name="Ishida N."/>
            <person name="Irikura D."/>
            <person name="Matsuda K."/>
            <person name="Sato S."/>
            <person name="Asano K."/>
        </authorList>
    </citation>
    <scope>NUCLEOTIDE SEQUENCE [LARGE SCALE GENOMIC DNA]</scope>
    <source>
        <strain evidence="3">ATCC 19989 / NBRC 14854 / NCTC 10117 / PG18</strain>
    </source>
</reference>
<feature type="transmembrane region" description="Helical" evidence="1">
    <location>
        <begin position="95"/>
        <end position="115"/>
    </location>
</feature>
<dbReference type="Pfam" id="PF13630">
    <property type="entry name" value="SdpI"/>
    <property type="match status" value="1"/>
</dbReference>
<name>C4XFC2_MYCFP</name>
<feature type="transmembrane region" description="Helical" evidence="1">
    <location>
        <begin position="12"/>
        <end position="35"/>
    </location>
</feature>
<keyword evidence="1" id="KW-1133">Transmembrane helix</keyword>
<dbReference type="AlphaFoldDB" id="C4XFC2"/>
<organism evidence="2 3">
    <name type="scientific">Mycoplasmopsis fermentans (strain ATCC 19989 / NBRC 14854 / NCTC 10117 / PG18)</name>
    <name type="common">Mycoplasma fermentans</name>
    <dbReference type="NCBI Taxonomy" id="496833"/>
    <lineage>
        <taxon>Bacteria</taxon>
        <taxon>Bacillati</taxon>
        <taxon>Mycoplasmatota</taxon>
        <taxon>Mycoplasmoidales</taxon>
        <taxon>Metamycoplasmataceae</taxon>
        <taxon>Mycoplasmopsis</taxon>
    </lineage>
</organism>
<protein>
    <recommendedName>
        <fullName evidence="4">SdpI/YhfL protein family</fullName>
    </recommendedName>
</protein>
<keyword evidence="1" id="KW-0812">Transmembrane</keyword>
<accession>C4XFC2</accession>
<evidence type="ECO:0008006" key="4">
    <source>
        <dbReference type="Google" id="ProtNLM"/>
    </source>
</evidence>
<dbReference type="HOGENOM" id="CLU_1990167_0_0_14"/>